<dbReference type="Proteomes" id="UP000181998">
    <property type="component" value="Unassembled WGS sequence"/>
</dbReference>
<gene>
    <name evidence="1" type="ORF">SAMN05421510_10382</name>
</gene>
<dbReference type="EMBL" id="FOFX01000038">
    <property type="protein sequence ID" value="SEQ32178.1"/>
    <property type="molecule type" value="Genomic_DNA"/>
</dbReference>
<organism evidence="1 2">
    <name type="scientific">Nitrosomonas ureae</name>
    <dbReference type="NCBI Taxonomy" id="44577"/>
    <lineage>
        <taxon>Bacteria</taxon>
        <taxon>Pseudomonadati</taxon>
        <taxon>Pseudomonadota</taxon>
        <taxon>Betaproteobacteria</taxon>
        <taxon>Nitrosomonadales</taxon>
        <taxon>Nitrosomonadaceae</taxon>
        <taxon>Nitrosomonas</taxon>
    </lineage>
</organism>
<evidence type="ECO:0000313" key="2">
    <source>
        <dbReference type="Proteomes" id="UP000181998"/>
    </source>
</evidence>
<sequence>MWHKNDTKLAQVVYADNHTAAYGTENCRRMRRHIFSELSPIAGDLASQYIKTAERSNFEQSNHELQDIYNQLRIEDLNLCADHEELLNAARRYAEKCYLARNRAKSPSDQVTTETYHAYRK</sequence>
<accession>A0A1H9F4M3</accession>
<reference evidence="1 2" key="1">
    <citation type="submission" date="2016-10" db="EMBL/GenBank/DDBJ databases">
        <authorList>
            <person name="de Groot N.N."/>
        </authorList>
    </citation>
    <scope>NUCLEOTIDE SEQUENCE [LARGE SCALE GENOMIC DNA]</scope>
    <source>
        <strain evidence="1 2">Nm9</strain>
    </source>
</reference>
<dbReference type="AlphaFoldDB" id="A0A1H9F4M3"/>
<evidence type="ECO:0000313" key="1">
    <source>
        <dbReference type="EMBL" id="SEQ32178.1"/>
    </source>
</evidence>
<name>A0A1H9F4M3_9PROT</name>
<protein>
    <submittedName>
        <fullName evidence="1">Uncharacterized protein</fullName>
    </submittedName>
</protein>
<dbReference type="STRING" id="44577.ATY38_07865"/>
<proteinExistence type="predicted"/>